<evidence type="ECO:0000256" key="9">
    <source>
        <dbReference type="ARBA" id="ARBA00022840"/>
    </source>
</evidence>
<accession>A0A644T580</accession>
<evidence type="ECO:0000256" key="4">
    <source>
        <dbReference type="ARBA" id="ARBA00022490"/>
    </source>
</evidence>
<evidence type="ECO:0000256" key="7">
    <source>
        <dbReference type="ARBA" id="ARBA00022695"/>
    </source>
</evidence>
<dbReference type="SUPFAM" id="SSF55821">
    <property type="entry name" value="YrdC/RibB"/>
    <property type="match status" value="1"/>
</dbReference>
<evidence type="ECO:0000256" key="8">
    <source>
        <dbReference type="ARBA" id="ARBA00022741"/>
    </source>
</evidence>
<dbReference type="GO" id="GO:0005524">
    <property type="term" value="F:ATP binding"/>
    <property type="evidence" value="ECO:0007669"/>
    <property type="project" value="UniProtKB-KW"/>
</dbReference>
<evidence type="ECO:0000256" key="10">
    <source>
        <dbReference type="ARBA" id="ARBA00029774"/>
    </source>
</evidence>
<dbReference type="GO" id="GO:0008033">
    <property type="term" value="P:tRNA processing"/>
    <property type="evidence" value="ECO:0007669"/>
    <property type="project" value="UniProtKB-KW"/>
</dbReference>
<evidence type="ECO:0000259" key="12">
    <source>
        <dbReference type="PROSITE" id="PS51163"/>
    </source>
</evidence>
<evidence type="ECO:0000256" key="5">
    <source>
        <dbReference type="ARBA" id="ARBA00022679"/>
    </source>
</evidence>
<dbReference type="InterPro" id="IPR017945">
    <property type="entry name" value="DHBP_synth_RibB-like_a/b_dom"/>
</dbReference>
<organism evidence="13">
    <name type="scientific">bioreactor metagenome</name>
    <dbReference type="NCBI Taxonomy" id="1076179"/>
    <lineage>
        <taxon>unclassified sequences</taxon>
        <taxon>metagenomes</taxon>
        <taxon>ecological metagenomes</taxon>
    </lineage>
</organism>
<comment type="similarity">
    <text evidence="2">Belongs to the SUA5 family.</text>
</comment>
<dbReference type="PANTHER" id="PTHR17490:SF16">
    <property type="entry name" value="THREONYLCARBAMOYL-AMP SYNTHASE"/>
    <property type="match status" value="1"/>
</dbReference>
<dbReference type="Pfam" id="PF01300">
    <property type="entry name" value="Sua5_yciO_yrdC"/>
    <property type="match status" value="1"/>
</dbReference>
<dbReference type="EC" id="2.7.7.87" evidence="3"/>
<dbReference type="InterPro" id="IPR050156">
    <property type="entry name" value="TC-AMP_synthase_SUA5"/>
</dbReference>
<keyword evidence="7" id="KW-0548">Nucleotidyltransferase</keyword>
<reference evidence="13" key="1">
    <citation type="submission" date="2019-08" db="EMBL/GenBank/DDBJ databases">
        <authorList>
            <person name="Kucharzyk K."/>
            <person name="Murdoch R.W."/>
            <person name="Higgins S."/>
            <person name="Loffler F."/>
        </authorList>
    </citation>
    <scope>NUCLEOTIDE SEQUENCE</scope>
</reference>
<evidence type="ECO:0000256" key="1">
    <source>
        <dbReference type="ARBA" id="ARBA00004496"/>
    </source>
</evidence>
<protein>
    <recommendedName>
        <fullName evidence="10">L-threonylcarbamoyladenylate synthase</fullName>
        <ecNumber evidence="3">2.7.7.87</ecNumber>
    </recommendedName>
    <alternativeName>
        <fullName evidence="10">L-threonylcarbamoyladenylate synthase</fullName>
    </alternativeName>
</protein>
<proteinExistence type="inferred from homology"/>
<dbReference type="GO" id="GO:0000049">
    <property type="term" value="F:tRNA binding"/>
    <property type="evidence" value="ECO:0007669"/>
    <property type="project" value="TreeGrafter"/>
</dbReference>
<dbReference type="GO" id="GO:0061710">
    <property type="term" value="F:L-threonylcarbamoyladenylate synthase"/>
    <property type="evidence" value="ECO:0007669"/>
    <property type="project" value="UniProtKB-EC"/>
</dbReference>
<dbReference type="NCBIfam" id="TIGR00057">
    <property type="entry name" value="L-threonylcarbamoyladenylate synthase"/>
    <property type="match status" value="1"/>
</dbReference>
<feature type="domain" description="YrdC-like" evidence="12">
    <location>
        <begin position="13"/>
        <end position="195"/>
    </location>
</feature>
<dbReference type="PROSITE" id="PS51163">
    <property type="entry name" value="YRDC"/>
    <property type="match status" value="1"/>
</dbReference>
<gene>
    <name evidence="13" type="primary">yciO_2</name>
    <name evidence="13" type="ORF">SDC9_07508</name>
</gene>
<evidence type="ECO:0000313" key="13">
    <source>
        <dbReference type="EMBL" id="MPL61919.1"/>
    </source>
</evidence>
<dbReference type="AlphaFoldDB" id="A0A644T580"/>
<keyword evidence="4" id="KW-0963">Cytoplasm</keyword>
<keyword evidence="5" id="KW-0808">Transferase</keyword>
<dbReference type="GO" id="GO:0003725">
    <property type="term" value="F:double-stranded RNA binding"/>
    <property type="evidence" value="ECO:0007669"/>
    <property type="project" value="InterPro"/>
</dbReference>
<evidence type="ECO:0000256" key="3">
    <source>
        <dbReference type="ARBA" id="ARBA00012584"/>
    </source>
</evidence>
<keyword evidence="6" id="KW-0819">tRNA processing</keyword>
<comment type="catalytic activity">
    <reaction evidence="11">
        <text>L-threonine + hydrogencarbonate + ATP = L-threonylcarbamoyladenylate + diphosphate + H2O</text>
        <dbReference type="Rhea" id="RHEA:36407"/>
        <dbReference type="ChEBI" id="CHEBI:15377"/>
        <dbReference type="ChEBI" id="CHEBI:17544"/>
        <dbReference type="ChEBI" id="CHEBI:30616"/>
        <dbReference type="ChEBI" id="CHEBI:33019"/>
        <dbReference type="ChEBI" id="CHEBI:57926"/>
        <dbReference type="ChEBI" id="CHEBI:73682"/>
        <dbReference type="EC" id="2.7.7.87"/>
    </reaction>
</comment>
<dbReference type="InterPro" id="IPR006070">
    <property type="entry name" value="Sua5-like_dom"/>
</dbReference>
<evidence type="ECO:0000256" key="6">
    <source>
        <dbReference type="ARBA" id="ARBA00022694"/>
    </source>
</evidence>
<dbReference type="EMBL" id="VSSQ01000016">
    <property type="protein sequence ID" value="MPL61919.1"/>
    <property type="molecule type" value="Genomic_DNA"/>
</dbReference>
<evidence type="ECO:0000256" key="11">
    <source>
        <dbReference type="ARBA" id="ARBA00048366"/>
    </source>
</evidence>
<keyword evidence="8" id="KW-0547">Nucleotide-binding</keyword>
<dbReference type="Gene3D" id="3.90.870.10">
    <property type="entry name" value="DHBP synthase"/>
    <property type="match status" value="1"/>
</dbReference>
<comment type="subcellular location">
    <subcellularLocation>
        <location evidence="1">Cytoplasm</location>
    </subcellularLocation>
</comment>
<keyword evidence="9" id="KW-0067">ATP-binding</keyword>
<dbReference type="PANTHER" id="PTHR17490">
    <property type="entry name" value="SUA5"/>
    <property type="match status" value="1"/>
</dbReference>
<dbReference type="GO" id="GO:0006450">
    <property type="term" value="P:regulation of translational fidelity"/>
    <property type="evidence" value="ECO:0007669"/>
    <property type="project" value="TreeGrafter"/>
</dbReference>
<sequence length="197" mass="21959">MKIVKMDKNNPDFNLINEAIEVLSSGGVVLYPTDTVYGLGANIFDEKAVEKVYNIKNRDYFKPLSVCVSSVPEISLIADTPLDIINILKKNLPGPFTFILYKKDPILDYATKNHKIGIRIPESIISRNLTKNFPITTTSANLSGKETLNNPDDIIKQLNKGIDFVIDVGILEQSKPSTVIDLTRKKQDILRQGKGNL</sequence>
<comment type="caution">
    <text evidence="13">The sequence shown here is derived from an EMBL/GenBank/DDBJ whole genome shotgun (WGS) entry which is preliminary data.</text>
</comment>
<evidence type="ECO:0000256" key="2">
    <source>
        <dbReference type="ARBA" id="ARBA00007663"/>
    </source>
</evidence>
<dbReference type="GO" id="GO:0005737">
    <property type="term" value="C:cytoplasm"/>
    <property type="evidence" value="ECO:0007669"/>
    <property type="project" value="UniProtKB-SubCell"/>
</dbReference>
<name>A0A644T580_9ZZZZ</name>